<accession>A0A2T1C3I5</accession>
<evidence type="ECO:0008006" key="3">
    <source>
        <dbReference type="Google" id="ProtNLM"/>
    </source>
</evidence>
<organism evidence="1 2">
    <name type="scientific">Merismopedia glauca CCAP 1448/3</name>
    <dbReference type="NCBI Taxonomy" id="1296344"/>
    <lineage>
        <taxon>Bacteria</taxon>
        <taxon>Bacillati</taxon>
        <taxon>Cyanobacteriota</taxon>
        <taxon>Cyanophyceae</taxon>
        <taxon>Synechococcales</taxon>
        <taxon>Merismopediaceae</taxon>
        <taxon>Merismopedia</taxon>
    </lineage>
</organism>
<gene>
    <name evidence="1" type="ORF">C7B64_11470</name>
</gene>
<dbReference type="SUPFAM" id="SSF52540">
    <property type="entry name" value="P-loop containing nucleoside triphosphate hydrolases"/>
    <property type="match status" value="1"/>
</dbReference>
<keyword evidence="2" id="KW-1185">Reference proteome</keyword>
<evidence type="ECO:0000313" key="1">
    <source>
        <dbReference type="EMBL" id="PSB02764.1"/>
    </source>
</evidence>
<dbReference type="PANTHER" id="PTHR30121:SF6">
    <property type="entry name" value="SLR6007 PROTEIN"/>
    <property type="match status" value="1"/>
</dbReference>
<sequence>MAVKNKVKPRVKRVKERSQSGQNNTFVPFENYLDLVAVVDFQVEDRSIGAYLLQKNDQWRLIFGFEYVPFHSTPLEESGSQAFWIIQEALKEILPGESLRWVMGCYRDDSEAQAKLQEMGSSCTLPVARLLLKSQQKRIAELTTSGQRKVWRHYVFASYTLDPKNSGSKPTFWAKAINYALGLFNSLKGSDYREEYRSFLIDLLNEAFFQGFERWQLILAKAGIKATPLPHHAMWNYAWQKFHHPGSTPEPCPHVLIFHKQGGKIDLEEFMVGSSHICTSLIQADACPKHKQMREAVFVKGKYCATLVLDVPHRDFGTPDRALVWLWNKLSGELVYDTELYAEITKVNVLAFQDNLDRLSNHSRANISWAAQKAGARNVRAETDFENVLDAQKELYSGAIPIKLAFVLVVYRDSLRDLDKACALLKDSFDTSKFSRNTETCWSSWLDTLPFNLRRLLASSSLVTERRPTVPSEVLPALLPLAAPRDIDSEGVEFISFKGGKPLFVNPFGRQAENVLILGQRGSGKSVLFNHFVFQALAQGIPGTIIDIPGKNGSTYKPLVEALGEEGAYYDTSRSSLNFMEPPDLRGFTREEREYRMTTWRAFPQAMISAISMAGLDDPALNQRVDTLVAQILDIFLSDSEIIARYNAAFAGGWKSQAWQDIPTFRDFLKFATKENLNLDSFGALDDKALNQIQVQGKSLLIQDSLLGRHLCRPSSCSPTPQLIVFAIQGLISDYEFVLAALNVQAACSRISLSHTRSFIGYDEISVLFRYAPISLFAAQRSATSRKDGVSLIFAGQDPNQVLSAAGAPQIMQSVQYKFIGRLEPTGAEACHHSLGFPKEIISHNISEDFMPNFRDFSTQWLFTVSGQYWFVRYFACQIALGLGANNPDEIAARERIRQKYDSGLKGNILALGEYSRLLCSAYADGVRIAS</sequence>
<dbReference type="InterPro" id="IPR051162">
    <property type="entry name" value="T4SS_component"/>
</dbReference>
<dbReference type="InterPro" id="IPR027417">
    <property type="entry name" value="P-loop_NTPase"/>
</dbReference>
<dbReference type="AlphaFoldDB" id="A0A2T1C3I5"/>
<dbReference type="EMBL" id="PVWJ01000049">
    <property type="protein sequence ID" value="PSB02764.1"/>
    <property type="molecule type" value="Genomic_DNA"/>
</dbReference>
<dbReference type="Gene3D" id="3.40.50.300">
    <property type="entry name" value="P-loop containing nucleotide triphosphate hydrolases"/>
    <property type="match status" value="2"/>
</dbReference>
<dbReference type="PANTHER" id="PTHR30121">
    <property type="entry name" value="UNCHARACTERIZED PROTEIN YJGR-RELATED"/>
    <property type="match status" value="1"/>
</dbReference>
<reference evidence="1 2" key="1">
    <citation type="submission" date="2018-02" db="EMBL/GenBank/DDBJ databases">
        <authorList>
            <person name="Cohen D.B."/>
            <person name="Kent A.D."/>
        </authorList>
    </citation>
    <scope>NUCLEOTIDE SEQUENCE [LARGE SCALE GENOMIC DNA]</scope>
    <source>
        <strain evidence="1 2">CCAP 1448/3</strain>
    </source>
</reference>
<reference evidence="1 2" key="2">
    <citation type="submission" date="2018-03" db="EMBL/GenBank/DDBJ databases">
        <title>The ancient ancestry and fast evolution of plastids.</title>
        <authorList>
            <person name="Moore K.R."/>
            <person name="Magnabosco C."/>
            <person name="Momper L."/>
            <person name="Gold D.A."/>
            <person name="Bosak T."/>
            <person name="Fournier G.P."/>
        </authorList>
    </citation>
    <scope>NUCLEOTIDE SEQUENCE [LARGE SCALE GENOMIC DNA]</scope>
    <source>
        <strain evidence="1 2">CCAP 1448/3</strain>
    </source>
</reference>
<dbReference type="OrthoDB" id="494122at2"/>
<name>A0A2T1C3I5_9CYAN</name>
<dbReference type="Proteomes" id="UP000238762">
    <property type="component" value="Unassembled WGS sequence"/>
</dbReference>
<comment type="caution">
    <text evidence="1">The sequence shown here is derived from an EMBL/GenBank/DDBJ whole genome shotgun (WGS) entry which is preliminary data.</text>
</comment>
<proteinExistence type="predicted"/>
<dbReference type="RefSeq" id="WP_106288791.1">
    <property type="nucleotide sequence ID" value="NZ_CAWNTC010000039.1"/>
</dbReference>
<protein>
    <recommendedName>
        <fullName evidence="3">Type IV secretion system protein VirB4</fullName>
    </recommendedName>
</protein>
<evidence type="ECO:0000313" key="2">
    <source>
        <dbReference type="Proteomes" id="UP000238762"/>
    </source>
</evidence>